<feature type="domain" description="Fe-containing alcohol dehydrogenase-like C-terminal" evidence="4">
    <location>
        <begin position="191"/>
        <end position="386"/>
    </location>
</feature>
<evidence type="ECO:0000313" key="5">
    <source>
        <dbReference type="EMBL" id="MFD0947991.1"/>
    </source>
</evidence>
<protein>
    <submittedName>
        <fullName evidence="5">Iron-containing alcohol dehydrogenase</fullName>
        <ecNumber evidence="5">1.1.1.-</ecNumber>
    </submittedName>
</protein>
<evidence type="ECO:0000313" key="6">
    <source>
        <dbReference type="Proteomes" id="UP001596977"/>
    </source>
</evidence>
<dbReference type="Pfam" id="PF00465">
    <property type="entry name" value="Fe-ADH"/>
    <property type="match status" value="1"/>
</dbReference>
<dbReference type="Gene3D" id="3.40.50.1970">
    <property type="match status" value="1"/>
</dbReference>
<name>A0ABW3HE94_9SPHN</name>
<dbReference type="PANTHER" id="PTHR11496">
    <property type="entry name" value="ALCOHOL DEHYDROGENASE"/>
    <property type="match status" value="1"/>
</dbReference>
<dbReference type="GO" id="GO:0016491">
    <property type="term" value="F:oxidoreductase activity"/>
    <property type="evidence" value="ECO:0007669"/>
    <property type="project" value="UniProtKB-KW"/>
</dbReference>
<evidence type="ECO:0000256" key="2">
    <source>
        <dbReference type="ARBA" id="ARBA00023002"/>
    </source>
</evidence>
<feature type="domain" description="Alcohol dehydrogenase iron-type/glycerol dehydrogenase GldA" evidence="3">
    <location>
        <begin position="17"/>
        <end position="180"/>
    </location>
</feature>
<dbReference type="InterPro" id="IPR056798">
    <property type="entry name" value="ADH_Fe_C"/>
</dbReference>
<dbReference type="SUPFAM" id="SSF56796">
    <property type="entry name" value="Dehydroquinate synthase-like"/>
    <property type="match status" value="1"/>
</dbReference>
<accession>A0ABW3HE94</accession>
<dbReference type="Gene3D" id="1.20.1090.10">
    <property type="entry name" value="Dehydroquinate synthase-like - alpha domain"/>
    <property type="match status" value="1"/>
</dbReference>
<proteinExistence type="inferred from homology"/>
<gene>
    <name evidence="5" type="ORF">ACFQ1E_16735</name>
</gene>
<keyword evidence="2 5" id="KW-0560">Oxidoreductase</keyword>
<evidence type="ECO:0000259" key="4">
    <source>
        <dbReference type="Pfam" id="PF25137"/>
    </source>
</evidence>
<dbReference type="EC" id="1.1.1.-" evidence="5"/>
<dbReference type="Pfam" id="PF25137">
    <property type="entry name" value="ADH_Fe_C"/>
    <property type="match status" value="1"/>
</dbReference>
<dbReference type="EMBL" id="JBHTJG010000009">
    <property type="protein sequence ID" value="MFD0947991.1"/>
    <property type="molecule type" value="Genomic_DNA"/>
</dbReference>
<keyword evidence="6" id="KW-1185">Reference proteome</keyword>
<sequence length="386" mass="39770">MTAFDQRLVTVFNVGSLTFGRGAALRCAEDLAAAGAASLFLVTTPPTRGLCAPMAARLEALGVRVTIWDGLAGEPTLAEFDAALAAARAARADMVVGLGGGSAMDVAKLVAALFDGAQAIGDVIGVDRLERRALPLACIPTTAGTGSEVTPIAILGDEDEDLKKGVVSRHLVPDAAYLDPELTVTMPRAVTAATGFDALTHCIEAYTSRFAHPIADGLALAGIGLIAGSIERACNQGDDLAAREAMLLASLYGGMCLGPVNTAAVHALAYPLGGEFHIAHGVANALLLPHVMRFNLEAAPERYAAVARAMGVTEAGDDRTVALLGVDRIVALAERCGIQRHMAAFGIGADAIPRMAAAAMTVTRLLERNPRTVTGADAVRIFEAAL</sequence>
<evidence type="ECO:0000256" key="1">
    <source>
        <dbReference type="ARBA" id="ARBA00007358"/>
    </source>
</evidence>
<comment type="similarity">
    <text evidence="1">Belongs to the iron-containing alcohol dehydrogenase family.</text>
</comment>
<dbReference type="Proteomes" id="UP001596977">
    <property type="component" value="Unassembled WGS sequence"/>
</dbReference>
<dbReference type="CDD" id="cd08551">
    <property type="entry name" value="Fe-ADH"/>
    <property type="match status" value="1"/>
</dbReference>
<dbReference type="RefSeq" id="WP_264945777.1">
    <property type="nucleotide sequence ID" value="NZ_JAPDRA010000009.1"/>
</dbReference>
<dbReference type="InterPro" id="IPR039697">
    <property type="entry name" value="Alcohol_dehydrogenase_Fe"/>
</dbReference>
<dbReference type="PANTHER" id="PTHR11496:SF102">
    <property type="entry name" value="ALCOHOL DEHYDROGENASE 4"/>
    <property type="match status" value="1"/>
</dbReference>
<reference evidence="6" key="1">
    <citation type="journal article" date="2019" name="Int. J. Syst. Evol. Microbiol.">
        <title>The Global Catalogue of Microorganisms (GCM) 10K type strain sequencing project: providing services to taxonomists for standard genome sequencing and annotation.</title>
        <authorList>
            <consortium name="The Broad Institute Genomics Platform"/>
            <consortium name="The Broad Institute Genome Sequencing Center for Infectious Disease"/>
            <person name="Wu L."/>
            <person name="Ma J."/>
        </authorList>
    </citation>
    <scope>NUCLEOTIDE SEQUENCE [LARGE SCALE GENOMIC DNA]</scope>
    <source>
        <strain evidence="6">CCUG 62982</strain>
    </source>
</reference>
<organism evidence="5 6">
    <name type="scientific">Sphingomonas canadensis</name>
    <dbReference type="NCBI Taxonomy" id="1219257"/>
    <lineage>
        <taxon>Bacteria</taxon>
        <taxon>Pseudomonadati</taxon>
        <taxon>Pseudomonadota</taxon>
        <taxon>Alphaproteobacteria</taxon>
        <taxon>Sphingomonadales</taxon>
        <taxon>Sphingomonadaceae</taxon>
        <taxon>Sphingomonas</taxon>
    </lineage>
</organism>
<comment type="caution">
    <text evidence="5">The sequence shown here is derived from an EMBL/GenBank/DDBJ whole genome shotgun (WGS) entry which is preliminary data.</text>
</comment>
<evidence type="ECO:0000259" key="3">
    <source>
        <dbReference type="Pfam" id="PF00465"/>
    </source>
</evidence>
<dbReference type="InterPro" id="IPR001670">
    <property type="entry name" value="ADH_Fe/GldA"/>
</dbReference>